<gene>
    <name evidence="2" type="ORF">DRF65_04530</name>
</gene>
<keyword evidence="1" id="KW-0472">Membrane</keyword>
<comment type="caution">
    <text evidence="2">The sequence shown here is derived from an EMBL/GenBank/DDBJ whole genome shotgun (WGS) entry which is preliminary data.</text>
</comment>
<evidence type="ECO:0000313" key="3">
    <source>
        <dbReference type="Proteomes" id="UP000256686"/>
    </source>
</evidence>
<keyword evidence="3" id="KW-1185">Reference proteome</keyword>
<feature type="transmembrane region" description="Helical" evidence="1">
    <location>
        <begin position="15"/>
        <end position="35"/>
    </location>
</feature>
<dbReference type="Proteomes" id="UP000256686">
    <property type="component" value="Unassembled WGS sequence"/>
</dbReference>
<organism evidence="2 3">
    <name type="scientific">Chryseobacterium pennae</name>
    <dbReference type="NCBI Taxonomy" id="2258962"/>
    <lineage>
        <taxon>Bacteria</taxon>
        <taxon>Pseudomonadati</taxon>
        <taxon>Bacteroidota</taxon>
        <taxon>Flavobacteriia</taxon>
        <taxon>Flavobacteriales</taxon>
        <taxon>Weeksellaceae</taxon>
        <taxon>Chryseobacterium group</taxon>
        <taxon>Chryseobacterium</taxon>
    </lineage>
</organism>
<protein>
    <submittedName>
        <fullName evidence="2">Uncharacterized protein</fullName>
    </submittedName>
</protein>
<evidence type="ECO:0000256" key="1">
    <source>
        <dbReference type="SAM" id="Phobius"/>
    </source>
</evidence>
<accession>A0A3D9CDW9</accession>
<evidence type="ECO:0000313" key="2">
    <source>
        <dbReference type="EMBL" id="REC63969.1"/>
    </source>
</evidence>
<keyword evidence="1" id="KW-1133">Transmembrane helix</keyword>
<feature type="transmembrane region" description="Helical" evidence="1">
    <location>
        <begin position="41"/>
        <end position="59"/>
    </location>
</feature>
<dbReference type="AlphaFoldDB" id="A0A3D9CDW9"/>
<name>A0A3D9CDW9_9FLAO</name>
<feature type="transmembrane region" description="Helical" evidence="1">
    <location>
        <begin position="185"/>
        <end position="202"/>
    </location>
</feature>
<sequence>MKQFTFKYQNNKGGLYVLLAFFGIPLIVILLSTVLLDTIPWGVWIIIPLGIGAVIYCMARFIKISAETDTLVVDHEGFTSEKHGRIRYEDIHSIPPYNFLQAPPPSMRIKLNNGKKLVWQFNPRNQKSVNDIAVFTAFRDELFRNLEERALQPLQTHDENIEKNKLQEKAARLVEQLQVSKKRNYKYIVIPLSILSAVLILARTCGTEIIQNKRKEEARSLTRSMFQIESDYEKNFRQAQKVAADYSLKFGPVTLFTNDRGASVEFVPEIGGDPYIPKIEIMGLRRIEDNEILEKYIKHPDSVAYHLAVINKSEKFFAIMNKSIFNQDDGSGASVYLTVYNPHESFPPSNVQTSKDATFRPIEFSSSIDLPLKGDFTDKILENMDYAAVRSVLQKYKGTFFYMAAKELDGVSAERFQKLKEMIISDFEKHGISTETFLEQSFNTSGAH</sequence>
<dbReference type="RefSeq" id="WP_115969138.1">
    <property type="nucleotide sequence ID" value="NZ_QNVT01000002.1"/>
</dbReference>
<dbReference type="EMBL" id="QNVT01000002">
    <property type="protein sequence ID" value="REC63969.1"/>
    <property type="molecule type" value="Genomic_DNA"/>
</dbReference>
<reference evidence="3" key="1">
    <citation type="submission" date="2018-06" db="EMBL/GenBank/DDBJ databases">
        <authorList>
            <person name="Lum Nde A."/>
            <person name="Hugo C."/>
        </authorList>
    </citation>
    <scope>NUCLEOTIDE SEQUENCE [LARGE SCALE GENOMIC DNA]</scope>
    <source>
        <strain evidence="3">1_F178</strain>
    </source>
</reference>
<proteinExistence type="predicted"/>
<keyword evidence="1" id="KW-0812">Transmembrane</keyword>